<dbReference type="Pfam" id="PF06803">
    <property type="entry name" value="DUF1232"/>
    <property type="match status" value="1"/>
</dbReference>
<proteinExistence type="predicted"/>
<evidence type="ECO:0000313" key="8">
    <source>
        <dbReference type="Proteomes" id="UP001216674"/>
    </source>
</evidence>
<feature type="transmembrane region" description="Helical" evidence="5">
    <location>
        <begin position="222"/>
        <end position="241"/>
    </location>
</feature>
<evidence type="ECO:0000256" key="3">
    <source>
        <dbReference type="ARBA" id="ARBA00022989"/>
    </source>
</evidence>
<feature type="transmembrane region" description="Helical" evidence="5">
    <location>
        <begin position="127"/>
        <end position="147"/>
    </location>
</feature>
<accession>A0ABT6AKG4</accession>
<dbReference type="EMBL" id="JARJLM010000158">
    <property type="protein sequence ID" value="MDF3833105.1"/>
    <property type="molecule type" value="Genomic_DNA"/>
</dbReference>
<evidence type="ECO:0000256" key="1">
    <source>
        <dbReference type="ARBA" id="ARBA00004127"/>
    </source>
</evidence>
<organism evidence="7 8">
    <name type="scientific">Cupriavidus basilensis</name>
    <dbReference type="NCBI Taxonomy" id="68895"/>
    <lineage>
        <taxon>Bacteria</taxon>
        <taxon>Pseudomonadati</taxon>
        <taxon>Pseudomonadota</taxon>
        <taxon>Betaproteobacteria</taxon>
        <taxon>Burkholderiales</taxon>
        <taxon>Burkholderiaceae</taxon>
        <taxon>Cupriavidus</taxon>
    </lineage>
</organism>
<evidence type="ECO:0000313" key="7">
    <source>
        <dbReference type="EMBL" id="MDF3833105.1"/>
    </source>
</evidence>
<comment type="subcellular location">
    <subcellularLocation>
        <location evidence="1">Endomembrane system</location>
        <topology evidence="1">Multi-pass membrane protein</topology>
    </subcellularLocation>
</comment>
<dbReference type="Pfam" id="PF06912">
    <property type="entry name" value="DUF1275"/>
    <property type="match status" value="1"/>
</dbReference>
<dbReference type="Proteomes" id="UP001216674">
    <property type="component" value="Unassembled WGS sequence"/>
</dbReference>
<dbReference type="PANTHER" id="PTHR37314:SF4">
    <property type="entry name" value="UPF0700 TRANSMEMBRANE PROTEIN YOAK"/>
    <property type="match status" value="1"/>
</dbReference>
<comment type="caution">
    <text evidence="7">The sequence shown here is derived from an EMBL/GenBank/DDBJ whole genome shotgun (WGS) entry which is preliminary data.</text>
</comment>
<keyword evidence="4 5" id="KW-0472">Membrane</keyword>
<gene>
    <name evidence="7" type="ORF">P3W85_09100</name>
</gene>
<name>A0ABT6AKG4_9BURK</name>
<feature type="transmembrane region" description="Helical" evidence="5">
    <location>
        <begin position="350"/>
        <end position="374"/>
    </location>
</feature>
<sequence length="377" mass="40559">MPIAYLRSLTGQRRSQLANRRLAGYLSFVAGATNAGGFLAVQQYTSHMTGIVSAMADRLALGQAGLILEGLGALLSFLAGAATSAVLINWARRERLHSEYALPLMLEALLLLCFGLLGGNLGTRQWLFVPATVMVLCFIMGLQNALITKISNAEIRTTHITGMITDIGIEIGKLFYWNIARADPATPVVLANRPKLRVLATLVALFFGGGVAGALGFKQLGFSATLVLAALLLVLAVVPVMDDLRARLLRLAGQGRQWAREVLRDVHALWLAARDPRTPWHAKAMALLVAGYALSPIDLIPDFIPVLGYLDDVVLVPLGVILTIRMIPPPLMGEFRAAAVAAAQRPRSRVAAAVIVVLWICSTLLAAGLLARYFSWL</sequence>
<dbReference type="InterPro" id="IPR010699">
    <property type="entry name" value="DUF1275"/>
</dbReference>
<evidence type="ECO:0000259" key="6">
    <source>
        <dbReference type="Pfam" id="PF06803"/>
    </source>
</evidence>
<evidence type="ECO:0000256" key="2">
    <source>
        <dbReference type="ARBA" id="ARBA00022692"/>
    </source>
</evidence>
<keyword evidence="2 5" id="KW-0812">Transmembrane</keyword>
<dbReference type="RefSeq" id="WP_276264537.1">
    <property type="nucleotide sequence ID" value="NZ_JARJLM010000158.1"/>
</dbReference>
<dbReference type="InterPro" id="IPR010652">
    <property type="entry name" value="DUF1232"/>
</dbReference>
<evidence type="ECO:0000256" key="4">
    <source>
        <dbReference type="ARBA" id="ARBA00023136"/>
    </source>
</evidence>
<protein>
    <submittedName>
        <fullName evidence="7">DUF1275 domain-containing transporter</fullName>
    </submittedName>
</protein>
<feature type="transmembrane region" description="Helical" evidence="5">
    <location>
        <begin position="198"/>
        <end position="216"/>
    </location>
</feature>
<evidence type="ECO:0000256" key="5">
    <source>
        <dbReference type="SAM" id="Phobius"/>
    </source>
</evidence>
<feature type="domain" description="DUF1232" evidence="6">
    <location>
        <begin position="282"/>
        <end position="318"/>
    </location>
</feature>
<reference evidence="7 8" key="1">
    <citation type="submission" date="2023-03" db="EMBL/GenBank/DDBJ databases">
        <title>Draft assemblies of triclosan tolerant bacteria isolated from returned activated sludge.</title>
        <authorList>
            <person name="Van Hamelsveld S."/>
        </authorList>
    </citation>
    <scope>NUCLEOTIDE SEQUENCE [LARGE SCALE GENOMIC DNA]</scope>
    <source>
        <strain evidence="7 8">GW210010_S58</strain>
    </source>
</reference>
<feature type="transmembrane region" description="Helical" evidence="5">
    <location>
        <begin position="64"/>
        <end position="88"/>
    </location>
</feature>
<feature type="transmembrane region" description="Helical" evidence="5">
    <location>
        <begin position="100"/>
        <end position="121"/>
    </location>
</feature>
<feature type="transmembrane region" description="Helical" evidence="5">
    <location>
        <begin position="22"/>
        <end position="44"/>
    </location>
</feature>
<keyword evidence="8" id="KW-1185">Reference proteome</keyword>
<keyword evidence="3 5" id="KW-1133">Transmembrane helix</keyword>
<dbReference type="PANTHER" id="PTHR37314">
    <property type="entry name" value="SLR0142 PROTEIN"/>
    <property type="match status" value="1"/>
</dbReference>